<dbReference type="NCBIfam" id="TIGR03719">
    <property type="entry name" value="ABC_ABC_ChvD"/>
    <property type="match status" value="1"/>
</dbReference>
<protein>
    <recommendedName>
        <fullName evidence="12">Energy-dependent translational throttle protein EttA</fullName>
        <ecNumber evidence="12">3.6.1.-</ecNumber>
    </recommendedName>
    <alternativeName>
        <fullName evidence="12">Translational regulatory factor EttA</fullName>
    </alternativeName>
</protein>
<reference evidence="15" key="1">
    <citation type="submission" date="2020-02" db="EMBL/GenBank/DDBJ databases">
        <authorList>
            <person name="Meier V. D."/>
        </authorList>
    </citation>
    <scope>NUCLEOTIDE SEQUENCE</scope>
    <source>
        <strain evidence="15">AVDCRST_MAG72</strain>
    </source>
</reference>
<feature type="region of interest" description="Arm" evidence="12">
    <location>
        <begin position="94"/>
        <end position="138"/>
    </location>
</feature>
<accession>A0A6J4LQA4</accession>
<evidence type="ECO:0000256" key="6">
    <source>
        <dbReference type="ARBA" id="ARBA00022741"/>
    </source>
</evidence>
<evidence type="ECO:0000256" key="11">
    <source>
        <dbReference type="ARBA" id="ARBA00022917"/>
    </source>
</evidence>
<evidence type="ECO:0000313" key="15">
    <source>
        <dbReference type="EMBL" id="CAA9335120.1"/>
    </source>
</evidence>
<evidence type="ECO:0000256" key="2">
    <source>
        <dbReference type="ARBA" id="ARBA00022490"/>
    </source>
</evidence>
<dbReference type="GO" id="GO:0045900">
    <property type="term" value="P:negative regulation of translational elongation"/>
    <property type="evidence" value="ECO:0007669"/>
    <property type="project" value="UniProtKB-UniRule"/>
</dbReference>
<dbReference type="CDD" id="cd03221">
    <property type="entry name" value="ABCF_EF-3"/>
    <property type="match status" value="2"/>
</dbReference>
<feature type="binding site" evidence="12">
    <location>
        <begin position="356"/>
        <end position="363"/>
    </location>
    <ligand>
        <name>ATP</name>
        <dbReference type="ChEBI" id="CHEBI:30616"/>
        <label>2</label>
    </ligand>
</feature>
<evidence type="ECO:0000256" key="5">
    <source>
        <dbReference type="ARBA" id="ARBA00022737"/>
    </source>
</evidence>
<organism evidence="15">
    <name type="scientific">uncultured Nocardioidaceae bacterium</name>
    <dbReference type="NCBI Taxonomy" id="253824"/>
    <lineage>
        <taxon>Bacteria</taxon>
        <taxon>Bacillati</taxon>
        <taxon>Actinomycetota</taxon>
        <taxon>Actinomycetes</taxon>
        <taxon>Propionibacteriales</taxon>
        <taxon>Nocardioidaceae</taxon>
        <taxon>environmental samples</taxon>
    </lineage>
</organism>
<dbReference type="GO" id="GO:0000049">
    <property type="term" value="F:tRNA binding"/>
    <property type="evidence" value="ECO:0007669"/>
    <property type="project" value="UniProtKB-UniRule"/>
</dbReference>
<dbReference type="EC" id="3.6.1.-" evidence="12"/>
<feature type="domain" description="ABC transporter" evidence="14">
    <location>
        <begin position="6"/>
        <end position="258"/>
    </location>
</feature>
<dbReference type="GO" id="GO:0043022">
    <property type="term" value="F:ribosome binding"/>
    <property type="evidence" value="ECO:0007669"/>
    <property type="project" value="UniProtKB-UniRule"/>
</dbReference>
<evidence type="ECO:0000256" key="1">
    <source>
        <dbReference type="ARBA" id="ARBA00005868"/>
    </source>
</evidence>
<keyword evidence="9 12" id="KW-0810">Translation regulation</keyword>
<dbReference type="InterPro" id="IPR003593">
    <property type="entry name" value="AAA+_ATPase"/>
</dbReference>
<evidence type="ECO:0000259" key="14">
    <source>
        <dbReference type="PROSITE" id="PS50893"/>
    </source>
</evidence>
<comment type="similarity">
    <text evidence="1 12">Belongs to the ABC transporter superfamily. ABCF family. Translational throttle EttA subfamily.</text>
</comment>
<dbReference type="PROSITE" id="PS00211">
    <property type="entry name" value="ABC_TRANSPORTER_1"/>
    <property type="match status" value="2"/>
</dbReference>
<dbReference type="PANTHER" id="PTHR43858:SF1">
    <property type="entry name" value="ABC TRANSPORTER-RELATED PROTEIN"/>
    <property type="match status" value="1"/>
</dbReference>
<dbReference type="FunFam" id="3.40.50.300:FF:000011">
    <property type="entry name" value="Putative ABC transporter ATP-binding component"/>
    <property type="match status" value="1"/>
</dbReference>
<evidence type="ECO:0000256" key="7">
    <source>
        <dbReference type="ARBA" id="ARBA00022801"/>
    </source>
</evidence>
<dbReference type="Pfam" id="PF00005">
    <property type="entry name" value="ABC_tran"/>
    <property type="match status" value="2"/>
</dbReference>
<dbReference type="AlphaFoldDB" id="A0A6J4LQA4"/>
<name>A0A6J4LQA4_9ACTN</name>
<dbReference type="GO" id="GO:0006412">
    <property type="term" value="P:translation"/>
    <property type="evidence" value="ECO:0007669"/>
    <property type="project" value="UniProtKB-KW"/>
</dbReference>
<keyword evidence="6 12" id="KW-0547">Nucleotide-binding</keyword>
<dbReference type="SUPFAM" id="SSF52540">
    <property type="entry name" value="P-loop containing nucleoside triphosphate hydrolases"/>
    <property type="match status" value="2"/>
</dbReference>
<dbReference type="InterPro" id="IPR017871">
    <property type="entry name" value="ABC_transporter-like_CS"/>
</dbReference>
<evidence type="ECO:0000256" key="3">
    <source>
        <dbReference type="ARBA" id="ARBA00022555"/>
    </source>
</evidence>
<dbReference type="InterPro" id="IPR003439">
    <property type="entry name" value="ABC_transporter-like_ATP-bd"/>
</dbReference>
<dbReference type="PANTHER" id="PTHR43858">
    <property type="entry name" value="ENERGY-DEPENDENT TRANSLATIONAL THROTTLE PROTEIN ETTA"/>
    <property type="match status" value="1"/>
</dbReference>
<dbReference type="FunFam" id="3.40.50.300:FF:000183">
    <property type="entry name" value="ABC transporter ATP-binding protein yjjK"/>
    <property type="match status" value="1"/>
</dbReference>
<keyword evidence="4 12" id="KW-0699">rRNA-binding</keyword>
<evidence type="ECO:0000256" key="9">
    <source>
        <dbReference type="ARBA" id="ARBA00022845"/>
    </source>
</evidence>
<dbReference type="GO" id="GO:0005524">
    <property type="term" value="F:ATP binding"/>
    <property type="evidence" value="ECO:0007669"/>
    <property type="project" value="UniProtKB-UniRule"/>
</dbReference>
<sequence>MAEYVFTLRNVRKAHGDKVVLDNVTLSFLHGAKIGVVGPNGTGKSTLLKIMAGLDQPSNGDALLDPGATVGMLEQEPPLTEGKTVLANVEEAVGSVKAKLDRFNEISEAMADPEADYDKLLAEMGDLQTDLDHAGAWDLDSRLDQAMDALRCPPPDALVDNLSGGERRRVALCKLLLQQPDLLLLDEPTNHLDAESVQWLEGHLAGYPGAVLAVTHDRYFLDNVASWILELDRGRAHPYEGNYSTYLETKKQRLQIEGQKDAKRAKMLERELEWVRSNPKARQAKSKSRLARYEEMAAEAERNRKVDLSEINIPSGPRLGDVVLEAEDLEKGFGDRLLMHDLAFSLPRAGIVGVIGPNGVGKTTLFRMITGEEKPDAGDLRVGQTVRISYVDQSRGRIAAEKSVWEVVSDGLDHIKVASFEMPSRAYIASFGFKGPDQQKKAGVLSGGERNRLNLALTLKMGGNLLLLDEPTNDLDVETLQSLEDALLEFPGCAVITSHDRWFLDRTATHILAWEGDEADEGRWFWFEGNFAAYEANKVERLGAEAARPHRVTHRRLTRP</sequence>
<keyword evidence="2 12" id="KW-0963">Cytoplasm</keyword>
<evidence type="ECO:0000256" key="10">
    <source>
        <dbReference type="ARBA" id="ARBA00022884"/>
    </source>
</evidence>
<dbReference type="InterPro" id="IPR032781">
    <property type="entry name" value="ABC_tran_Xtn"/>
</dbReference>
<gene>
    <name evidence="12" type="primary">ettA</name>
    <name evidence="15" type="ORF">AVDCRST_MAG72-486</name>
</gene>
<evidence type="ECO:0000256" key="13">
    <source>
        <dbReference type="SAM" id="Coils"/>
    </source>
</evidence>
<keyword evidence="5 12" id="KW-0677">Repeat</keyword>
<comment type="subunit">
    <text evidence="12">Monomer. Probably contacts ribosomal proteins L1, L5, L33 and S7, the 16S and 23S rRNA and the P-site containing tRNA(fMet).</text>
</comment>
<keyword evidence="11 12" id="KW-0648">Protein biosynthesis</keyword>
<evidence type="ECO:0000256" key="12">
    <source>
        <dbReference type="HAMAP-Rule" id="MF_00847"/>
    </source>
</evidence>
<dbReference type="GO" id="GO:0005737">
    <property type="term" value="C:cytoplasm"/>
    <property type="evidence" value="ECO:0007669"/>
    <property type="project" value="UniProtKB-SubCell"/>
</dbReference>
<dbReference type="EMBL" id="CADCUJ010000020">
    <property type="protein sequence ID" value="CAA9335120.1"/>
    <property type="molecule type" value="Genomic_DNA"/>
</dbReference>
<feature type="binding site" evidence="12">
    <location>
        <begin position="38"/>
        <end position="45"/>
    </location>
    <ligand>
        <name>ATP</name>
        <dbReference type="ChEBI" id="CHEBI:30616"/>
        <label>1</label>
    </ligand>
</feature>
<dbReference type="SMART" id="SM00382">
    <property type="entry name" value="AAA"/>
    <property type="match status" value="2"/>
</dbReference>
<evidence type="ECO:0000256" key="8">
    <source>
        <dbReference type="ARBA" id="ARBA00022840"/>
    </source>
</evidence>
<dbReference type="Gene3D" id="3.40.50.300">
    <property type="entry name" value="P-loop containing nucleotide triphosphate hydrolases"/>
    <property type="match status" value="2"/>
</dbReference>
<dbReference type="NCBIfam" id="NF000355">
    <property type="entry name" value="ribo_prot_ABC_F"/>
    <property type="match status" value="1"/>
</dbReference>
<comment type="domain">
    <text evidence="12">The P-site tRNA interaction motif (PtIM domain) probably interacts with the P-site tRNA(fMet) as well as the 23S rRNA.</text>
</comment>
<dbReference type="HAMAP" id="MF_00847">
    <property type="entry name" value="EttA"/>
    <property type="match status" value="1"/>
</dbReference>
<evidence type="ECO:0000256" key="4">
    <source>
        <dbReference type="ARBA" id="ARBA00022730"/>
    </source>
</evidence>
<keyword evidence="8 12" id="KW-0067">ATP-binding</keyword>
<dbReference type="GO" id="GO:0016887">
    <property type="term" value="F:ATP hydrolysis activity"/>
    <property type="evidence" value="ECO:0007669"/>
    <property type="project" value="UniProtKB-UniRule"/>
</dbReference>
<feature type="coiled-coil region" evidence="13">
    <location>
        <begin position="283"/>
        <end position="310"/>
    </location>
</feature>
<comment type="subcellular location">
    <subcellularLocation>
        <location evidence="12">Cytoplasm</location>
    </subcellularLocation>
    <text evidence="12">Associates with ribosomes and polysomes.</text>
</comment>
<dbReference type="PROSITE" id="PS50893">
    <property type="entry name" value="ABC_TRANSPORTER_2"/>
    <property type="match status" value="2"/>
</dbReference>
<comment type="function">
    <text evidence="12">A translation factor that gates the progression of the 70S ribosomal initiation complex (IC, containing tRNA(fMet) in the P-site) into the translation elongation cycle by using a mechanism sensitive to the ATP/ADP ratio. Binds to the 70S ribosome E-site where it modulates the state of the translating ribosome during subunit translocation. ATP hydrolysis probably frees it from the ribosome, which can enter the elongation phase.</text>
</comment>
<keyword evidence="13" id="KW-0175">Coiled coil</keyword>
<dbReference type="InterPro" id="IPR022374">
    <property type="entry name" value="EttA"/>
</dbReference>
<dbReference type="GO" id="GO:0019843">
    <property type="term" value="F:rRNA binding"/>
    <property type="evidence" value="ECO:0007669"/>
    <property type="project" value="UniProtKB-UniRule"/>
</dbReference>
<keyword evidence="3 12" id="KW-0820">tRNA-binding</keyword>
<comment type="caution">
    <text evidence="12">Lacks conserved residue(s) required for the propagation of feature annotation.</text>
</comment>
<proteinExistence type="inferred from homology"/>
<dbReference type="Pfam" id="PF12848">
    <property type="entry name" value="ABC_tran_Xtn"/>
    <property type="match status" value="1"/>
</dbReference>
<keyword evidence="10 12" id="KW-0694">RNA-binding</keyword>
<dbReference type="NCBIfam" id="NF008775">
    <property type="entry name" value="PRK11819.1"/>
    <property type="match status" value="1"/>
</dbReference>
<feature type="domain" description="ABC transporter" evidence="14">
    <location>
        <begin position="324"/>
        <end position="540"/>
    </location>
</feature>
<comment type="domain">
    <text evidence="12">The arm domain is inserted in the first ABC transporter domain. Probably contacts ribosomal protein L1.</text>
</comment>
<keyword evidence="7 12" id="KW-0378">Hydrolase</keyword>
<dbReference type="InterPro" id="IPR027417">
    <property type="entry name" value="P-loop_NTPase"/>
</dbReference>
<comment type="catalytic activity">
    <reaction evidence="12">
        <text>ATP + H2O = ADP + phosphate + H(+)</text>
        <dbReference type="Rhea" id="RHEA:13065"/>
        <dbReference type="ChEBI" id="CHEBI:15377"/>
        <dbReference type="ChEBI" id="CHEBI:15378"/>
        <dbReference type="ChEBI" id="CHEBI:30616"/>
        <dbReference type="ChEBI" id="CHEBI:43474"/>
        <dbReference type="ChEBI" id="CHEBI:456216"/>
    </reaction>
</comment>